<dbReference type="InterPro" id="IPR006330">
    <property type="entry name" value="Ado/ade_deaminase"/>
</dbReference>
<dbReference type="Proteomes" id="UP000256561">
    <property type="component" value="Unassembled WGS sequence"/>
</dbReference>
<protein>
    <submittedName>
        <fullName evidence="6">Adenosine deaminase</fullName>
    </submittedName>
</protein>
<evidence type="ECO:0000256" key="2">
    <source>
        <dbReference type="ARBA" id="ARBA00022723"/>
    </source>
</evidence>
<evidence type="ECO:0000256" key="1">
    <source>
        <dbReference type="ARBA" id="ARBA00001947"/>
    </source>
</evidence>
<feature type="domain" description="Adenosine deaminase" evidence="5">
    <location>
        <begin position="136"/>
        <end position="439"/>
    </location>
</feature>
<dbReference type="EMBL" id="QRHA01000003">
    <property type="protein sequence ID" value="RDV27528.1"/>
    <property type="molecule type" value="Genomic_DNA"/>
</dbReference>
<dbReference type="OrthoDB" id="105475at2"/>
<dbReference type="Pfam" id="PF00962">
    <property type="entry name" value="A_deaminase"/>
    <property type="match status" value="1"/>
</dbReference>
<keyword evidence="3" id="KW-0378">Hydrolase</keyword>
<reference evidence="7" key="1">
    <citation type="submission" date="2018-08" db="EMBL/GenBank/DDBJ databases">
        <authorList>
            <person name="Zhang J."/>
            <person name="Du Z.-J."/>
        </authorList>
    </citation>
    <scope>NUCLEOTIDE SEQUENCE [LARGE SCALE GENOMIC DNA]</scope>
    <source>
        <strain evidence="7">KCTC 52655</strain>
    </source>
</reference>
<dbReference type="GO" id="GO:0004000">
    <property type="term" value="F:adenosine deaminase activity"/>
    <property type="evidence" value="ECO:0007669"/>
    <property type="project" value="TreeGrafter"/>
</dbReference>
<dbReference type="GO" id="GO:0006154">
    <property type="term" value="P:adenosine catabolic process"/>
    <property type="evidence" value="ECO:0007669"/>
    <property type="project" value="TreeGrafter"/>
</dbReference>
<evidence type="ECO:0000256" key="4">
    <source>
        <dbReference type="SAM" id="SignalP"/>
    </source>
</evidence>
<keyword evidence="4" id="KW-0732">Signal</keyword>
<gene>
    <name evidence="6" type="ORF">DXV75_05740</name>
</gene>
<dbReference type="InterPro" id="IPR001365">
    <property type="entry name" value="A_deaminase_dom"/>
</dbReference>
<dbReference type="SUPFAM" id="SSF51556">
    <property type="entry name" value="Metallo-dependent hydrolases"/>
    <property type="match status" value="1"/>
</dbReference>
<comment type="caution">
    <text evidence="6">The sequence shown here is derived from an EMBL/GenBank/DDBJ whole genome shotgun (WGS) entry which is preliminary data.</text>
</comment>
<sequence>MRLALTLSIVAVMTLMVPCTFADENHRRMSQWFRDFKNEASDQQLYNFLWQFPKGADLHHHLSGSAFSEWWYELAINPQLNGGYHYYTRVKFNHCRGYGTDEFGPDPQYLMFRTLQESSWERLDDCEKGEYLPLIKLSEQQQQAFLDSIRLDKQHEGRDEFFQTHWQRLNEMTSNPTLMAQLLLKNMQAYQQEGLIYLETQVNVANKLKPDGEHYSPEAALAIYKQMLASPAAKQTGVRVKFQYALLRFLPNAEERLRWMYDFVDRNRDIYVGINFVGREDNDKGHPLRFLPVLRELRHQYPSIPLAIHAGEVDEPNAHVRNTLLLGANRIGHGLNTITDPDTLLLMRHGPYLIEINLISNKLLEYVENYRQHPFPEYLRTGIPVALSTDDRGMWDSNLTDEYFIAVKHFNLSWQELVTLSRNGLTHSFLPEEEKNSALAQFQSSLDRFIEARLQNKTLEQSPPKRQFICGHTPALCALANEIQ</sequence>
<accession>A0A3D8MBA1</accession>
<evidence type="ECO:0000313" key="7">
    <source>
        <dbReference type="Proteomes" id="UP000256561"/>
    </source>
</evidence>
<dbReference type="Gene3D" id="3.20.20.140">
    <property type="entry name" value="Metal-dependent hydrolases"/>
    <property type="match status" value="1"/>
</dbReference>
<dbReference type="PANTHER" id="PTHR11409:SF39">
    <property type="entry name" value="ADENOSINE DEAMINASE 2"/>
    <property type="match status" value="1"/>
</dbReference>
<dbReference type="RefSeq" id="WP_115592427.1">
    <property type="nucleotide sequence ID" value="NZ_QRHA01000003.1"/>
</dbReference>
<feature type="chain" id="PRO_5017771651" evidence="4">
    <location>
        <begin position="23"/>
        <end position="484"/>
    </location>
</feature>
<dbReference type="PANTHER" id="PTHR11409">
    <property type="entry name" value="ADENOSINE DEAMINASE"/>
    <property type="match status" value="1"/>
</dbReference>
<dbReference type="GO" id="GO:0046872">
    <property type="term" value="F:metal ion binding"/>
    <property type="evidence" value="ECO:0007669"/>
    <property type="project" value="UniProtKB-KW"/>
</dbReference>
<feature type="signal peptide" evidence="4">
    <location>
        <begin position="1"/>
        <end position="22"/>
    </location>
</feature>
<name>A0A3D8MBA1_9ALTE</name>
<dbReference type="GO" id="GO:0046103">
    <property type="term" value="P:inosine biosynthetic process"/>
    <property type="evidence" value="ECO:0007669"/>
    <property type="project" value="TreeGrafter"/>
</dbReference>
<organism evidence="6 7">
    <name type="scientific">Alteromonas aestuariivivens</name>
    <dbReference type="NCBI Taxonomy" id="1938339"/>
    <lineage>
        <taxon>Bacteria</taxon>
        <taxon>Pseudomonadati</taxon>
        <taxon>Pseudomonadota</taxon>
        <taxon>Gammaproteobacteria</taxon>
        <taxon>Alteromonadales</taxon>
        <taxon>Alteromonadaceae</taxon>
        <taxon>Alteromonas/Salinimonas group</taxon>
        <taxon>Alteromonas</taxon>
    </lineage>
</organism>
<dbReference type="AlphaFoldDB" id="A0A3D8MBA1"/>
<dbReference type="InterPro" id="IPR032466">
    <property type="entry name" value="Metal_Hydrolase"/>
</dbReference>
<comment type="cofactor">
    <cofactor evidence="1">
        <name>Zn(2+)</name>
        <dbReference type="ChEBI" id="CHEBI:29105"/>
    </cofactor>
</comment>
<evidence type="ECO:0000256" key="3">
    <source>
        <dbReference type="ARBA" id="ARBA00022801"/>
    </source>
</evidence>
<keyword evidence="2" id="KW-0479">Metal-binding</keyword>
<evidence type="ECO:0000313" key="6">
    <source>
        <dbReference type="EMBL" id="RDV27528.1"/>
    </source>
</evidence>
<evidence type="ECO:0000259" key="5">
    <source>
        <dbReference type="Pfam" id="PF00962"/>
    </source>
</evidence>
<proteinExistence type="predicted"/>
<keyword evidence="7" id="KW-1185">Reference proteome</keyword>